<dbReference type="Gene3D" id="3.40.50.720">
    <property type="entry name" value="NAD(P)-binding Rossmann-like Domain"/>
    <property type="match status" value="1"/>
</dbReference>
<protein>
    <recommendedName>
        <fullName evidence="2">NAD-dependent epimerase/dehydratase domain-containing protein</fullName>
    </recommendedName>
</protein>
<proteinExistence type="predicted"/>
<dbReference type="AlphaFoldDB" id="E4Z001"/>
<feature type="non-terminal residue" evidence="1">
    <location>
        <position position="68"/>
    </location>
</feature>
<name>E4Z001_OIKDI</name>
<dbReference type="Proteomes" id="UP000011014">
    <property type="component" value="Unassembled WGS sequence"/>
</dbReference>
<dbReference type="EMBL" id="FN656233">
    <property type="protein sequence ID" value="CBY41029.1"/>
    <property type="molecule type" value="Genomic_DNA"/>
</dbReference>
<organism evidence="1">
    <name type="scientific">Oikopleura dioica</name>
    <name type="common">Tunicate</name>
    <dbReference type="NCBI Taxonomy" id="34765"/>
    <lineage>
        <taxon>Eukaryota</taxon>
        <taxon>Metazoa</taxon>
        <taxon>Chordata</taxon>
        <taxon>Tunicata</taxon>
        <taxon>Appendicularia</taxon>
        <taxon>Copelata</taxon>
        <taxon>Oikopleuridae</taxon>
        <taxon>Oikopleura</taxon>
    </lineage>
</organism>
<evidence type="ECO:0008006" key="2">
    <source>
        <dbReference type="Google" id="ProtNLM"/>
    </source>
</evidence>
<gene>
    <name evidence="1" type="ORF">GSOID_T00023074001</name>
</gene>
<reference evidence="1" key="1">
    <citation type="journal article" date="2010" name="Science">
        <title>Plasticity of animal genome architecture unmasked by rapid evolution of a pelagic tunicate.</title>
        <authorList>
            <person name="Denoeud F."/>
            <person name="Henriet S."/>
            <person name="Mungpakdee S."/>
            <person name="Aury J.M."/>
            <person name="Da Silva C."/>
            <person name="Brinkmann H."/>
            <person name="Mikhaleva J."/>
            <person name="Olsen L.C."/>
            <person name="Jubin C."/>
            <person name="Canestro C."/>
            <person name="Bouquet J.M."/>
            <person name="Danks G."/>
            <person name="Poulain J."/>
            <person name="Campsteijn C."/>
            <person name="Adamski M."/>
            <person name="Cross I."/>
            <person name="Yadetie F."/>
            <person name="Muffato M."/>
            <person name="Louis A."/>
            <person name="Butcher S."/>
            <person name="Tsagkogeorga G."/>
            <person name="Konrad A."/>
            <person name="Singh S."/>
            <person name="Jensen M.F."/>
            <person name="Cong E.H."/>
            <person name="Eikeseth-Otteraa H."/>
            <person name="Noel B."/>
            <person name="Anthouard V."/>
            <person name="Porcel B.M."/>
            <person name="Kachouri-Lafond R."/>
            <person name="Nishino A."/>
            <person name="Ugolini M."/>
            <person name="Chourrout P."/>
            <person name="Nishida H."/>
            <person name="Aasland R."/>
            <person name="Huzurbazar S."/>
            <person name="Westhof E."/>
            <person name="Delsuc F."/>
            <person name="Lehrach H."/>
            <person name="Reinhardt R."/>
            <person name="Weissenbach J."/>
            <person name="Roy S.W."/>
            <person name="Artiguenave F."/>
            <person name="Postlethwait J.H."/>
            <person name="Manak J.R."/>
            <person name="Thompson E.M."/>
            <person name="Jaillon O."/>
            <person name="Du Pasquier L."/>
            <person name="Boudinot P."/>
            <person name="Liberles D.A."/>
            <person name="Volff J.N."/>
            <person name="Philippe H."/>
            <person name="Lenhard B."/>
            <person name="Roest Crollius H."/>
            <person name="Wincker P."/>
            <person name="Chourrout D."/>
        </authorList>
    </citation>
    <scope>NUCLEOTIDE SEQUENCE [LARGE SCALE GENOMIC DNA]</scope>
</reference>
<evidence type="ECO:0000313" key="1">
    <source>
        <dbReference type="EMBL" id="CBY41029.1"/>
    </source>
</evidence>
<accession>E4Z001</accession>
<sequence>METQTQTEMAKKIILVTGGSGLVGNGIRIASERDPRDDEQFIFLSSKDADLTDKESTRKVSYYNRLFP</sequence>